<dbReference type="InterPro" id="IPR032710">
    <property type="entry name" value="NTF2-like_dom_sf"/>
</dbReference>
<dbReference type="Gene3D" id="3.10.450.50">
    <property type="match status" value="1"/>
</dbReference>
<reference evidence="1 2" key="1">
    <citation type="submission" date="2017-05" db="EMBL/GenBank/DDBJ databases">
        <title>The draft genome sequence of Idiomarina salinarum WNB302.</title>
        <authorList>
            <person name="Sun Y."/>
            <person name="Chen B."/>
            <person name="Du Z."/>
        </authorList>
    </citation>
    <scope>NUCLEOTIDE SEQUENCE [LARGE SCALE GENOMIC DNA]</scope>
    <source>
        <strain evidence="1 2">WNB302</strain>
    </source>
</reference>
<dbReference type="Proteomes" id="UP000216840">
    <property type="component" value="Unassembled WGS sequence"/>
</dbReference>
<sequence length="294" mass="34170">MKHFLYFLLFTWSTLSLSQDISDQKAIERTLNHYIDAFYKGDTTALKKALRPRLYKFGYWKNKDTNKYEYYAKMNYEDAMAFVQKMKDDGRTRDENEIRDVEVLDIGNHIASAKVTAVWGIDYMTLSKDDGQWLIEQVIWEGPYQKAYVQKPATYYLIRHAEKDMSDKSNRNPRLTETGLARAANWAKILETVEFDMVYSTDYYRTKETAAPIAKGNNLNVTIYDPRNLNIDDFIKETNGKTVLIVGHSNTTPALANDFLRDKKYSQIPEDIHGNLYIINLDKDNLTSTLLSLD</sequence>
<dbReference type="OrthoDB" id="3296006at2"/>
<accession>A0A265UMQ2</accession>
<dbReference type="Gene3D" id="3.40.50.1240">
    <property type="entry name" value="Phosphoglycerate mutase-like"/>
    <property type="match status" value="1"/>
</dbReference>
<dbReference type="InterPro" id="IPR039437">
    <property type="entry name" value="FrzH/put_lumazine-bd"/>
</dbReference>
<evidence type="ECO:0000313" key="2">
    <source>
        <dbReference type="Proteomes" id="UP000216840"/>
    </source>
</evidence>
<dbReference type="AlphaFoldDB" id="A0A265UMQ2"/>
<evidence type="ECO:0008006" key="3">
    <source>
        <dbReference type="Google" id="ProtNLM"/>
    </source>
</evidence>
<dbReference type="InterPro" id="IPR029033">
    <property type="entry name" value="His_PPase_superfam"/>
</dbReference>
<dbReference type="Pfam" id="PF12893">
    <property type="entry name" value="Lumazine_bd_2"/>
    <property type="match status" value="1"/>
</dbReference>
<organism evidence="1 2">
    <name type="scientific">Winogradskyella aurantia</name>
    <dbReference type="NCBI Taxonomy" id="1915063"/>
    <lineage>
        <taxon>Bacteria</taxon>
        <taxon>Pseudomonadati</taxon>
        <taxon>Bacteroidota</taxon>
        <taxon>Flavobacteriia</taxon>
        <taxon>Flavobacteriales</taxon>
        <taxon>Flavobacteriaceae</taxon>
        <taxon>Winogradskyella</taxon>
    </lineage>
</organism>
<dbReference type="Pfam" id="PF00300">
    <property type="entry name" value="His_Phos_1"/>
    <property type="match status" value="1"/>
</dbReference>
<evidence type="ECO:0000313" key="1">
    <source>
        <dbReference type="EMBL" id="OZV66604.1"/>
    </source>
</evidence>
<gene>
    <name evidence="1" type="ORF">CA834_14010</name>
</gene>
<keyword evidence="2" id="KW-1185">Reference proteome</keyword>
<dbReference type="InterPro" id="IPR013078">
    <property type="entry name" value="His_Pase_superF_clade-1"/>
</dbReference>
<dbReference type="CDD" id="cd07067">
    <property type="entry name" value="HP_PGM_like"/>
    <property type="match status" value="1"/>
</dbReference>
<dbReference type="SUPFAM" id="SSF53254">
    <property type="entry name" value="Phosphoglycerate mutase-like"/>
    <property type="match status" value="1"/>
</dbReference>
<dbReference type="SUPFAM" id="SSF54427">
    <property type="entry name" value="NTF2-like"/>
    <property type="match status" value="1"/>
</dbReference>
<dbReference type="RefSeq" id="WP_094969350.1">
    <property type="nucleotide sequence ID" value="NZ_NGJN01000009.1"/>
</dbReference>
<name>A0A265UMQ2_9FLAO</name>
<protein>
    <recommendedName>
        <fullName evidence="3">Phosphoglycerate mutase</fullName>
    </recommendedName>
</protein>
<comment type="caution">
    <text evidence="1">The sequence shown here is derived from an EMBL/GenBank/DDBJ whole genome shotgun (WGS) entry which is preliminary data.</text>
</comment>
<proteinExistence type="predicted"/>
<dbReference type="EMBL" id="NGJN01000009">
    <property type="protein sequence ID" value="OZV66604.1"/>
    <property type="molecule type" value="Genomic_DNA"/>
</dbReference>